<accession>A0A2P5DBE4</accession>
<proteinExistence type="predicted"/>
<feature type="region of interest" description="Disordered" evidence="1">
    <location>
        <begin position="31"/>
        <end position="52"/>
    </location>
</feature>
<keyword evidence="3" id="KW-1185">Reference proteome</keyword>
<organism evidence="2 3">
    <name type="scientific">Parasponia andersonii</name>
    <name type="common">Sponia andersonii</name>
    <dbReference type="NCBI Taxonomy" id="3476"/>
    <lineage>
        <taxon>Eukaryota</taxon>
        <taxon>Viridiplantae</taxon>
        <taxon>Streptophyta</taxon>
        <taxon>Embryophyta</taxon>
        <taxon>Tracheophyta</taxon>
        <taxon>Spermatophyta</taxon>
        <taxon>Magnoliopsida</taxon>
        <taxon>eudicotyledons</taxon>
        <taxon>Gunneridae</taxon>
        <taxon>Pentapetalae</taxon>
        <taxon>rosids</taxon>
        <taxon>fabids</taxon>
        <taxon>Rosales</taxon>
        <taxon>Cannabaceae</taxon>
        <taxon>Parasponia</taxon>
    </lineage>
</organism>
<sequence>TLPTVEVRAAVPRWLTLGASDPQLSRLGSDWAETSGISDGFGPNLGQPKGRL</sequence>
<dbReference type="EMBL" id="JXTB01000049">
    <property type="protein sequence ID" value="PON70605.1"/>
    <property type="molecule type" value="Genomic_DNA"/>
</dbReference>
<dbReference type="AlphaFoldDB" id="A0A2P5DBE4"/>
<reference evidence="3" key="1">
    <citation type="submission" date="2016-06" db="EMBL/GenBank/DDBJ databases">
        <title>Parallel loss of symbiosis genes in relatives of nitrogen-fixing non-legume Parasponia.</title>
        <authorList>
            <person name="Van Velzen R."/>
            <person name="Holmer R."/>
            <person name="Bu F."/>
            <person name="Rutten L."/>
            <person name="Van Zeijl A."/>
            <person name="Liu W."/>
            <person name="Santuari L."/>
            <person name="Cao Q."/>
            <person name="Sharma T."/>
            <person name="Shen D."/>
            <person name="Roswanjaya Y."/>
            <person name="Wardhani T."/>
            <person name="Kalhor M.S."/>
            <person name="Jansen J."/>
            <person name="Van den Hoogen J."/>
            <person name="Gungor B."/>
            <person name="Hartog M."/>
            <person name="Hontelez J."/>
            <person name="Verver J."/>
            <person name="Yang W.-C."/>
            <person name="Schijlen E."/>
            <person name="Repin R."/>
            <person name="Schilthuizen M."/>
            <person name="Schranz E."/>
            <person name="Heidstra R."/>
            <person name="Miyata K."/>
            <person name="Fedorova E."/>
            <person name="Kohlen W."/>
            <person name="Bisseling T."/>
            <person name="Smit S."/>
            <person name="Geurts R."/>
        </authorList>
    </citation>
    <scope>NUCLEOTIDE SEQUENCE [LARGE SCALE GENOMIC DNA]</scope>
    <source>
        <strain evidence="3">cv. WU1-14</strain>
    </source>
</reference>
<evidence type="ECO:0000313" key="2">
    <source>
        <dbReference type="EMBL" id="PON70605.1"/>
    </source>
</evidence>
<comment type="caution">
    <text evidence="2">The sequence shown here is derived from an EMBL/GenBank/DDBJ whole genome shotgun (WGS) entry which is preliminary data.</text>
</comment>
<evidence type="ECO:0000256" key="1">
    <source>
        <dbReference type="SAM" id="MobiDB-lite"/>
    </source>
</evidence>
<gene>
    <name evidence="2" type="ORF">PanWU01x14_079790</name>
</gene>
<protein>
    <submittedName>
        <fullName evidence="2">Uncharacterized protein</fullName>
    </submittedName>
</protein>
<dbReference type="Proteomes" id="UP000237105">
    <property type="component" value="Unassembled WGS sequence"/>
</dbReference>
<name>A0A2P5DBE4_PARAD</name>
<feature type="non-terminal residue" evidence="2">
    <location>
        <position position="1"/>
    </location>
</feature>
<evidence type="ECO:0000313" key="3">
    <source>
        <dbReference type="Proteomes" id="UP000237105"/>
    </source>
</evidence>